<dbReference type="Proteomes" id="UP000504606">
    <property type="component" value="Unplaced"/>
</dbReference>
<protein>
    <submittedName>
        <fullName evidence="3">Uncharacterized protein LOC113216753</fullName>
    </submittedName>
</protein>
<dbReference type="GeneID" id="113216753"/>
<reference evidence="3" key="1">
    <citation type="submission" date="2025-08" db="UniProtKB">
        <authorList>
            <consortium name="RefSeq"/>
        </authorList>
    </citation>
    <scope>IDENTIFICATION</scope>
    <source>
        <tissue evidence="3">Whole organism</tissue>
    </source>
</reference>
<gene>
    <name evidence="3" type="primary">LOC113216753</name>
</gene>
<evidence type="ECO:0000256" key="1">
    <source>
        <dbReference type="SAM" id="MobiDB-lite"/>
    </source>
</evidence>
<sequence length="310" mass="35449">MNNRFGVNRGHSWGRGQPRPYPRDQKKESFAEVRSETAKLDEVLRRLQREVEELETLKEKRLLQDKKSEDLFLRWGGIALHDATENKCRVTFTPPEPGETYQIGFEKVDQCWGVSFYNLPFCMSFIRDRVAALNIDSIEKLCLFVRTLQSEIDVVNRRAKQFSEAMILSSPALRIFPAVATTAAMLEIMVNDSVGSDLSRISVHLTYLPDKFLPEEPFFVFRGGDKTAEQEFKKQLACLQYMPLKEALECAFSLDEVEAEQKEQEEEKQVSKDEIKPEDSGKPGSLDAPKVVARQSTKKKFGPKSKTSRS</sequence>
<dbReference type="RefSeq" id="XP_026292358.1">
    <property type="nucleotide sequence ID" value="XM_026436573.2"/>
</dbReference>
<evidence type="ECO:0000313" key="2">
    <source>
        <dbReference type="Proteomes" id="UP000504606"/>
    </source>
</evidence>
<keyword evidence="2" id="KW-1185">Reference proteome</keyword>
<name>A0A6J1TGE1_FRAOC</name>
<accession>A0A6J1TGE1</accession>
<organism evidence="2 3">
    <name type="scientific">Frankliniella occidentalis</name>
    <name type="common">Western flower thrips</name>
    <name type="synonym">Euthrips occidentalis</name>
    <dbReference type="NCBI Taxonomy" id="133901"/>
    <lineage>
        <taxon>Eukaryota</taxon>
        <taxon>Metazoa</taxon>
        <taxon>Ecdysozoa</taxon>
        <taxon>Arthropoda</taxon>
        <taxon>Hexapoda</taxon>
        <taxon>Insecta</taxon>
        <taxon>Pterygota</taxon>
        <taxon>Neoptera</taxon>
        <taxon>Paraneoptera</taxon>
        <taxon>Thysanoptera</taxon>
        <taxon>Terebrantia</taxon>
        <taxon>Thripoidea</taxon>
        <taxon>Thripidae</taxon>
        <taxon>Frankliniella</taxon>
    </lineage>
</organism>
<dbReference type="KEGG" id="foc:113216753"/>
<feature type="region of interest" description="Disordered" evidence="1">
    <location>
        <begin position="258"/>
        <end position="310"/>
    </location>
</feature>
<feature type="compositionally biased region" description="Basic residues" evidence="1">
    <location>
        <begin position="296"/>
        <end position="310"/>
    </location>
</feature>
<feature type="compositionally biased region" description="Basic and acidic residues" evidence="1">
    <location>
        <begin position="259"/>
        <end position="281"/>
    </location>
</feature>
<dbReference type="AlphaFoldDB" id="A0A6J1TGE1"/>
<evidence type="ECO:0000313" key="3">
    <source>
        <dbReference type="RefSeq" id="XP_026292358.1"/>
    </source>
</evidence>
<feature type="compositionally biased region" description="Basic and acidic residues" evidence="1">
    <location>
        <begin position="21"/>
        <end position="33"/>
    </location>
</feature>
<dbReference type="OrthoDB" id="10556553at2759"/>
<feature type="region of interest" description="Disordered" evidence="1">
    <location>
        <begin position="1"/>
        <end position="33"/>
    </location>
</feature>
<proteinExistence type="predicted"/>